<evidence type="ECO:0000313" key="11">
    <source>
        <dbReference type="Proteomes" id="UP000017842"/>
    </source>
</evidence>
<feature type="domain" description="Cation efflux protein transmembrane" evidence="9">
    <location>
        <begin position="28"/>
        <end position="228"/>
    </location>
</feature>
<evidence type="ECO:0000313" key="10">
    <source>
        <dbReference type="EMBL" id="ESS72543.1"/>
    </source>
</evidence>
<dbReference type="NCBIfam" id="TIGR01297">
    <property type="entry name" value="CDF"/>
    <property type="match status" value="1"/>
</dbReference>
<keyword evidence="6" id="KW-0406">Ion transport</keyword>
<sequence>MHTDTLNRLQHDHNYSVINRKGERRTRLVLVLTLLTMILEIAAGMMFGSMALLADGWHMGTHVAAFMITLYAYRYSRRHAHDDKFAFSSGKVGVLGGFASSVALGVVALMMLIESSERILTPRIIQFDHALLVAGFGLFINFVCALLLKDSHQHGHSHEHGHHHDHNLKAAYFHVLADALTSVLAIVALYSGKTYGWNWLDPVMGMVGALIISRWSFSLMKETSPVLLDESIAVKQKTAIKDIIESDADNRIADLHVWRVGPDHFAAIISVVSHNPKAPDYYKALLMQSQSLKRRGGGLRLGHITVEVHQCQGGGCDEINN</sequence>
<dbReference type="InterPro" id="IPR002524">
    <property type="entry name" value="Cation_efflux"/>
</dbReference>
<evidence type="ECO:0000256" key="3">
    <source>
        <dbReference type="ARBA" id="ARBA00022692"/>
    </source>
</evidence>
<feature type="transmembrane region" description="Helical" evidence="8">
    <location>
        <begin position="94"/>
        <end position="113"/>
    </location>
</feature>
<comment type="caution">
    <text evidence="10">The sequence shown here is derived from an EMBL/GenBank/DDBJ whole genome shotgun (WGS) entry which is preliminary data.</text>
</comment>
<dbReference type="GO" id="GO:0006882">
    <property type="term" value="P:intracellular zinc ion homeostasis"/>
    <property type="evidence" value="ECO:0007669"/>
    <property type="project" value="InterPro"/>
</dbReference>
<dbReference type="PATRIC" id="fig|1116472.3.peg.1538"/>
<dbReference type="Gene3D" id="1.20.1510.10">
    <property type="entry name" value="Cation efflux protein transmembrane domain"/>
    <property type="match status" value="1"/>
</dbReference>
<dbReference type="STRING" id="1116472.MGMO_53c00020"/>
<keyword evidence="4" id="KW-0862">Zinc</keyword>
<keyword evidence="11" id="KW-1185">Reference proteome</keyword>
<evidence type="ECO:0000256" key="4">
    <source>
        <dbReference type="ARBA" id="ARBA00022906"/>
    </source>
</evidence>
<dbReference type="SUPFAM" id="SSF161111">
    <property type="entry name" value="Cation efflux protein transmembrane domain-like"/>
    <property type="match status" value="1"/>
</dbReference>
<protein>
    <recommendedName>
        <fullName evidence="9">Cation efflux protein transmembrane domain-containing protein</fullName>
    </recommendedName>
</protein>
<reference evidence="10 11" key="1">
    <citation type="journal article" date="2013" name="Genome Announc.">
        <title>Draft Genome Sequence of the Methanotrophic Gammaproteobacterium Methyloglobulus morosus DSM 22980 Strain KoM1.</title>
        <authorList>
            <person name="Poehlein A."/>
            <person name="Deutzmann J.S."/>
            <person name="Daniel R."/>
            <person name="Simeonova D.D."/>
        </authorList>
    </citation>
    <scope>NUCLEOTIDE SEQUENCE [LARGE SCALE GENOMIC DNA]</scope>
    <source>
        <strain evidence="10 11">KoM1</strain>
    </source>
</reference>
<dbReference type="OrthoDB" id="271709at2"/>
<dbReference type="GO" id="GO:0016020">
    <property type="term" value="C:membrane"/>
    <property type="evidence" value="ECO:0007669"/>
    <property type="project" value="UniProtKB-SubCell"/>
</dbReference>
<dbReference type="PANTHER" id="PTHR45755">
    <property type="match status" value="1"/>
</dbReference>
<dbReference type="eggNOG" id="COG1230">
    <property type="taxonomic scope" value="Bacteria"/>
</dbReference>
<feature type="transmembrane region" description="Helical" evidence="8">
    <location>
        <begin position="28"/>
        <end position="50"/>
    </location>
</feature>
<dbReference type="RefSeq" id="WP_023494340.1">
    <property type="nucleotide sequence ID" value="NZ_AYLO01000051.1"/>
</dbReference>
<dbReference type="AlphaFoldDB" id="V5C739"/>
<feature type="transmembrane region" description="Helical" evidence="8">
    <location>
        <begin position="170"/>
        <end position="190"/>
    </location>
</feature>
<dbReference type="InterPro" id="IPR027469">
    <property type="entry name" value="Cation_efflux_TMD_sf"/>
</dbReference>
<evidence type="ECO:0000256" key="1">
    <source>
        <dbReference type="ARBA" id="ARBA00004141"/>
    </source>
</evidence>
<dbReference type="InterPro" id="IPR045316">
    <property type="entry name" value="Msc2-like"/>
</dbReference>
<gene>
    <name evidence="10" type="ORF">MGMO_53c00020</name>
</gene>
<keyword evidence="3 8" id="KW-0812">Transmembrane</keyword>
<evidence type="ECO:0000259" key="9">
    <source>
        <dbReference type="Pfam" id="PF01545"/>
    </source>
</evidence>
<feature type="transmembrane region" description="Helical" evidence="8">
    <location>
        <begin position="129"/>
        <end position="149"/>
    </location>
</feature>
<evidence type="ECO:0000256" key="5">
    <source>
        <dbReference type="ARBA" id="ARBA00022989"/>
    </source>
</evidence>
<proteinExistence type="predicted"/>
<dbReference type="NCBIfam" id="NF033827">
    <property type="entry name" value="CDF_efflux_DmeF"/>
    <property type="match status" value="1"/>
</dbReference>
<evidence type="ECO:0000256" key="6">
    <source>
        <dbReference type="ARBA" id="ARBA00023065"/>
    </source>
</evidence>
<dbReference type="Pfam" id="PF01545">
    <property type="entry name" value="Cation_efflux"/>
    <property type="match status" value="1"/>
</dbReference>
<keyword evidence="5 8" id="KW-1133">Transmembrane helix</keyword>
<dbReference type="InterPro" id="IPR058533">
    <property type="entry name" value="Cation_efflux_TM"/>
</dbReference>
<dbReference type="Proteomes" id="UP000017842">
    <property type="component" value="Unassembled WGS sequence"/>
</dbReference>
<organism evidence="10 11">
    <name type="scientific">Methyloglobulus morosus KoM1</name>
    <dbReference type="NCBI Taxonomy" id="1116472"/>
    <lineage>
        <taxon>Bacteria</taxon>
        <taxon>Pseudomonadati</taxon>
        <taxon>Pseudomonadota</taxon>
        <taxon>Gammaproteobacteria</taxon>
        <taxon>Methylococcales</taxon>
        <taxon>Methylococcaceae</taxon>
        <taxon>Methyloglobulus</taxon>
    </lineage>
</organism>
<keyword evidence="2" id="KW-0813">Transport</keyword>
<dbReference type="PANTHER" id="PTHR45755:SF4">
    <property type="entry name" value="ZINC TRANSPORTER 7"/>
    <property type="match status" value="1"/>
</dbReference>
<name>V5C739_9GAMM</name>
<dbReference type="EMBL" id="AYLO01000051">
    <property type="protein sequence ID" value="ESS72543.1"/>
    <property type="molecule type" value="Genomic_DNA"/>
</dbReference>
<comment type="subcellular location">
    <subcellularLocation>
        <location evidence="1">Membrane</location>
        <topology evidence="1">Multi-pass membrane protein</topology>
    </subcellularLocation>
</comment>
<evidence type="ECO:0000256" key="7">
    <source>
        <dbReference type="ARBA" id="ARBA00023136"/>
    </source>
</evidence>
<dbReference type="GO" id="GO:0005385">
    <property type="term" value="F:zinc ion transmembrane transporter activity"/>
    <property type="evidence" value="ECO:0007669"/>
    <property type="project" value="InterPro"/>
</dbReference>
<evidence type="ECO:0000256" key="8">
    <source>
        <dbReference type="SAM" id="Phobius"/>
    </source>
</evidence>
<keyword evidence="7 8" id="KW-0472">Membrane</keyword>
<feature type="transmembrane region" description="Helical" evidence="8">
    <location>
        <begin position="56"/>
        <end position="73"/>
    </location>
</feature>
<feature type="transmembrane region" description="Helical" evidence="8">
    <location>
        <begin position="196"/>
        <end position="217"/>
    </location>
</feature>
<keyword evidence="4" id="KW-0864">Zinc transport</keyword>
<accession>V5C739</accession>
<evidence type="ECO:0000256" key="2">
    <source>
        <dbReference type="ARBA" id="ARBA00022448"/>
    </source>
</evidence>